<evidence type="ECO:0000313" key="2">
    <source>
        <dbReference type="Proteomes" id="UP000694941"/>
    </source>
</evidence>
<dbReference type="GeneID" id="111085704"/>
<protein>
    <submittedName>
        <fullName evidence="3">Uncharacterized protein LOC111085704</fullName>
    </submittedName>
</protein>
<evidence type="ECO:0000256" key="1">
    <source>
        <dbReference type="SAM" id="MobiDB-lite"/>
    </source>
</evidence>
<feature type="region of interest" description="Disordered" evidence="1">
    <location>
        <begin position="132"/>
        <end position="158"/>
    </location>
</feature>
<sequence>MALFIWNLVKKLYRIGHHQTSSDNGQTNEPEAQATVSYSVTGESVLIPNNGATRNTFTSSSSREARDNSQSLLSCEHLTDILWIDCDNSSDLDAVKGKTNNERLAEIVGPPERESVRIEFSETELRPTCNKPIKETVNDSTQRNADGGKSKLNNHTVRPSFVNKDDNSFGSQPIGVVRHQTLTSEETEMNRDEISPERLSDYCTIDKIDKSLQNVAVELSYSRKPLCEKLTDTNPTFEKHDVTYLKNSTENSHKLDILVPDEGHCKIPDNCQKSKSEESFRDELRFPKEQVTLGQVRVEDGVQKSIQDGSHQTNIGIHNTETSGALRNCEATKGRIKRRELLRSSGGNILRPARRPSDVAALTESTFSAIYQPFNSVKTQLVRQARDILLCQFLGDFKKFHEGFLLPAGTLLQIIQYKLPPPPELWIRGYDITVTVKLHKMAVFIKYLPSSISIEN</sequence>
<name>A0ABM1SCB0_LIMPO</name>
<dbReference type="Proteomes" id="UP000694941">
    <property type="component" value="Unplaced"/>
</dbReference>
<keyword evidence="2" id="KW-1185">Reference proteome</keyword>
<proteinExistence type="predicted"/>
<organism evidence="2 3">
    <name type="scientific">Limulus polyphemus</name>
    <name type="common">Atlantic horseshoe crab</name>
    <dbReference type="NCBI Taxonomy" id="6850"/>
    <lineage>
        <taxon>Eukaryota</taxon>
        <taxon>Metazoa</taxon>
        <taxon>Ecdysozoa</taxon>
        <taxon>Arthropoda</taxon>
        <taxon>Chelicerata</taxon>
        <taxon>Merostomata</taxon>
        <taxon>Xiphosura</taxon>
        <taxon>Limulidae</taxon>
        <taxon>Limulus</taxon>
    </lineage>
</organism>
<dbReference type="RefSeq" id="XP_022241265.1">
    <property type="nucleotide sequence ID" value="XM_022385557.1"/>
</dbReference>
<gene>
    <name evidence="3" type="primary">LOC111085704</name>
</gene>
<evidence type="ECO:0000313" key="3">
    <source>
        <dbReference type="RefSeq" id="XP_022241265.1"/>
    </source>
</evidence>
<accession>A0ABM1SCB0</accession>
<reference evidence="3" key="1">
    <citation type="submission" date="2025-08" db="UniProtKB">
        <authorList>
            <consortium name="RefSeq"/>
        </authorList>
    </citation>
    <scope>IDENTIFICATION</scope>
    <source>
        <tissue evidence="3">Muscle</tissue>
    </source>
</reference>